<gene>
    <name evidence="2" type="ORF">DBV15_04953</name>
</gene>
<evidence type="ECO:0000313" key="2">
    <source>
        <dbReference type="EMBL" id="TGZ51772.1"/>
    </source>
</evidence>
<protein>
    <submittedName>
        <fullName evidence="2">Uncharacterized protein</fullName>
    </submittedName>
</protein>
<keyword evidence="3" id="KW-1185">Reference proteome</keyword>
<feature type="compositionally biased region" description="Basic and acidic residues" evidence="1">
    <location>
        <begin position="29"/>
        <end position="51"/>
    </location>
</feature>
<dbReference type="Proteomes" id="UP000310200">
    <property type="component" value="Unassembled WGS sequence"/>
</dbReference>
<comment type="caution">
    <text evidence="2">The sequence shown here is derived from an EMBL/GenBank/DDBJ whole genome shotgun (WGS) entry which is preliminary data.</text>
</comment>
<dbReference type="EMBL" id="QBLH01001461">
    <property type="protein sequence ID" value="TGZ51772.1"/>
    <property type="molecule type" value="Genomic_DNA"/>
</dbReference>
<organism evidence="2 3">
    <name type="scientific">Temnothorax longispinosus</name>
    <dbReference type="NCBI Taxonomy" id="300112"/>
    <lineage>
        <taxon>Eukaryota</taxon>
        <taxon>Metazoa</taxon>
        <taxon>Ecdysozoa</taxon>
        <taxon>Arthropoda</taxon>
        <taxon>Hexapoda</taxon>
        <taxon>Insecta</taxon>
        <taxon>Pterygota</taxon>
        <taxon>Neoptera</taxon>
        <taxon>Endopterygota</taxon>
        <taxon>Hymenoptera</taxon>
        <taxon>Apocrita</taxon>
        <taxon>Aculeata</taxon>
        <taxon>Formicoidea</taxon>
        <taxon>Formicidae</taxon>
        <taxon>Myrmicinae</taxon>
        <taxon>Temnothorax</taxon>
    </lineage>
</organism>
<dbReference type="AlphaFoldDB" id="A0A4S2KPN2"/>
<proteinExistence type="predicted"/>
<reference evidence="2 3" key="1">
    <citation type="journal article" date="2019" name="Philos. Trans. R. Soc. Lond., B, Biol. Sci.">
        <title>Ant behaviour and brain gene expression of defending hosts depend on the ecological success of the intruding social parasite.</title>
        <authorList>
            <person name="Kaur R."/>
            <person name="Stoldt M."/>
            <person name="Jongepier E."/>
            <person name="Feldmeyer B."/>
            <person name="Menzel F."/>
            <person name="Bornberg-Bauer E."/>
            <person name="Foitzik S."/>
        </authorList>
    </citation>
    <scope>NUCLEOTIDE SEQUENCE [LARGE SCALE GENOMIC DNA]</scope>
    <source>
        <tissue evidence="2">Whole body</tissue>
    </source>
</reference>
<name>A0A4S2KPN2_9HYME</name>
<sequence length="96" mass="11467">MACPRILKEGVRSASLPRREVAVGETGVENERKREREEEGTGEENERLPKKYSFERKKEKELARSQRRFASASLFLREKMMRRLFSEMDHFKKVDY</sequence>
<evidence type="ECO:0000313" key="3">
    <source>
        <dbReference type="Proteomes" id="UP000310200"/>
    </source>
</evidence>
<feature type="region of interest" description="Disordered" evidence="1">
    <location>
        <begin position="17"/>
        <end position="51"/>
    </location>
</feature>
<evidence type="ECO:0000256" key="1">
    <source>
        <dbReference type="SAM" id="MobiDB-lite"/>
    </source>
</evidence>
<accession>A0A4S2KPN2</accession>